<proteinExistence type="inferred from homology"/>
<dbReference type="GO" id="GO:0016239">
    <property type="term" value="P:positive regulation of macroautophagy"/>
    <property type="evidence" value="ECO:0007669"/>
    <property type="project" value="TreeGrafter"/>
</dbReference>
<evidence type="ECO:0000256" key="5">
    <source>
        <dbReference type="ARBA" id="ARBA00022723"/>
    </source>
</evidence>
<dbReference type="GO" id="GO:1904263">
    <property type="term" value="P:positive regulation of TORC1 signaling"/>
    <property type="evidence" value="ECO:0007669"/>
    <property type="project" value="TreeGrafter"/>
</dbReference>
<feature type="region of interest" description="Disordered" evidence="11">
    <location>
        <begin position="879"/>
        <end position="905"/>
    </location>
</feature>
<evidence type="ECO:0000256" key="8">
    <source>
        <dbReference type="ARBA" id="ARBA00022833"/>
    </source>
</evidence>
<dbReference type="PROSITE" id="PS50294">
    <property type="entry name" value="WD_REPEATS_REGION"/>
    <property type="match status" value="2"/>
</dbReference>
<dbReference type="InterPro" id="IPR037590">
    <property type="entry name" value="WDR24"/>
</dbReference>
<keyword evidence="5" id="KW-0479">Metal-binding</keyword>
<dbReference type="PROSITE" id="PS50082">
    <property type="entry name" value="WD_REPEATS_2"/>
    <property type="match status" value="2"/>
</dbReference>
<feature type="repeat" description="WD" evidence="10">
    <location>
        <begin position="181"/>
        <end position="228"/>
    </location>
</feature>
<gene>
    <name evidence="13" type="ORF">PACTADRAFT_33691</name>
</gene>
<feature type="region of interest" description="Disordered" evidence="11">
    <location>
        <begin position="35"/>
        <end position="71"/>
    </location>
</feature>
<dbReference type="STRING" id="669874.A0A1E4TTP3"/>
<dbReference type="SUPFAM" id="SSF50978">
    <property type="entry name" value="WD40 repeat-like"/>
    <property type="match status" value="1"/>
</dbReference>
<dbReference type="AlphaFoldDB" id="A0A1E4TTP3"/>
<evidence type="ECO:0000259" key="12">
    <source>
        <dbReference type="PROSITE" id="PS50089"/>
    </source>
</evidence>
<dbReference type="Pfam" id="PF00400">
    <property type="entry name" value="WD40"/>
    <property type="match status" value="3"/>
</dbReference>
<evidence type="ECO:0000256" key="10">
    <source>
        <dbReference type="PROSITE-ProRule" id="PRU00221"/>
    </source>
</evidence>
<comment type="similarity">
    <text evidence="2">Belongs to the WD repeat RTC1 family.</text>
</comment>
<feature type="repeat" description="WD" evidence="10">
    <location>
        <begin position="275"/>
        <end position="316"/>
    </location>
</feature>
<feature type="domain" description="RING-type" evidence="12">
    <location>
        <begin position="1047"/>
        <end position="1088"/>
    </location>
</feature>
<feature type="compositionally biased region" description="Basic and acidic residues" evidence="11">
    <location>
        <begin position="880"/>
        <end position="894"/>
    </location>
</feature>
<feature type="compositionally biased region" description="Polar residues" evidence="11">
    <location>
        <begin position="699"/>
        <end position="710"/>
    </location>
</feature>
<dbReference type="PANTHER" id="PTHR46200">
    <property type="entry name" value="GATOR COMPLEX PROTEIN WDR24"/>
    <property type="match status" value="1"/>
</dbReference>
<evidence type="ECO:0000256" key="6">
    <source>
        <dbReference type="ARBA" id="ARBA00022737"/>
    </source>
</evidence>
<evidence type="ECO:0000256" key="1">
    <source>
        <dbReference type="ARBA" id="ARBA00002738"/>
    </source>
</evidence>
<keyword evidence="14" id="KW-1185">Reference proteome</keyword>
<dbReference type="PANTHER" id="PTHR46200:SF1">
    <property type="entry name" value="GATOR COMPLEX PROTEIN WDR24"/>
    <property type="match status" value="1"/>
</dbReference>
<organism evidence="13 14">
    <name type="scientific">Pachysolen tannophilus NRRL Y-2460</name>
    <dbReference type="NCBI Taxonomy" id="669874"/>
    <lineage>
        <taxon>Eukaryota</taxon>
        <taxon>Fungi</taxon>
        <taxon>Dikarya</taxon>
        <taxon>Ascomycota</taxon>
        <taxon>Saccharomycotina</taxon>
        <taxon>Pichiomycetes</taxon>
        <taxon>Pachysolenaceae</taxon>
        <taxon>Pachysolen</taxon>
    </lineage>
</organism>
<evidence type="ECO:0000313" key="13">
    <source>
        <dbReference type="EMBL" id="ODV95107.1"/>
    </source>
</evidence>
<name>A0A1E4TTP3_PACTA</name>
<dbReference type="EMBL" id="KV454014">
    <property type="protein sequence ID" value="ODV95107.1"/>
    <property type="molecule type" value="Genomic_DNA"/>
</dbReference>
<feature type="region of interest" description="Disordered" evidence="11">
    <location>
        <begin position="688"/>
        <end position="749"/>
    </location>
</feature>
<reference evidence="14" key="1">
    <citation type="submission" date="2016-05" db="EMBL/GenBank/DDBJ databases">
        <title>Comparative genomics of biotechnologically important yeasts.</title>
        <authorList>
            <consortium name="DOE Joint Genome Institute"/>
            <person name="Riley R."/>
            <person name="Haridas S."/>
            <person name="Wolfe K.H."/>
            <person name="Lopes M.R."/>
            <person name="Hittinger C.T."/>
            <person name="Goker M."/>
            <person name="Salamov A."/>
            <person name="Wisecaver J."/>
            <person name="Long T.M."/>
            <person name="Aerts A.L."/>
            <person name="Barry K."/>
            <person name="Choi C."/>
            <person name="Clum A."/>
            <person name="Coughlan A.Y."/>
            <person name="Deshpande S."/>
            <person name="Douglass A.P."/>
            <person name="Hanson S.J."/>
            <person name="Klenk H.-P."/>
            <person name="Labutti K."/>
            <person name="Lapidus A."/>
            <person name="Lindquist E."/>
            <person name="Lipzen A."/>
            <person name="Meier-Kolthoff J.P."/>
            <person name="Ohm R.A."/>
            <person name="Otillar R.P."/>
            <person name="Pangilinan J."/>
            <person name="Peng Y."/>
            <person name="Rokas A."/>
            <person name="Rosa C.A."/>
            <person name="Scheuner C."/>
            <person name="Sibirny A.A."/>
            <person name="Slot J.C."/>
            <person name="Stielow J.B."/>
            <person name="Sun H."/>
            <person name="Kurtzman C.P."/>
            <person name="Blackwell M."/>
            <person name="Grigoriev I.V."/>
            <person name="Jeffries T.W."/>
        </authorList>
    </citation>
    <scope>NUCLEOTIDE SEQUENCE [LARGE SCALE GENOMIC DNA]</scope>
    <source>
        <strain evidence="14">NRRL Y-2460</strain>
    </source>
</reference>
<evidence type="ECO:0000256" key="7">
    <source>
        <dbReference type="ARBA" id="ARBA00022771"/>
    </source>
</evidence>
<dbReference type="GO" id="GO:0061700">
    <property type="term" value="C:GATOR2 complex"/>
    <property type="evidence" value="ECO:0007669"/>
    <property type="project" value="TreeGrafter"/>
</dbReference>
<sequence length="1093" mass="120863">MDQQPNSSPNLRRPSGNNFARFAFNIYGGGGSNSSNNVSSVSQPASFSSYSSQRNNSNNSNNSNGNQNYSISGGDVVENKLKFASNNEILCVSLSNYDNNVVAIGGQRLLQVLRINSLTNEINIEKDLNPSLALSRSSKIGYISDLKFGHHQLNNYIAAATSSGNICLYNLIKSDRILTTLNDHSRTVNTIDFNPNQQSQYASWSLISGSQDGTIKIWDLRTNSNRAAVTITGTADPVRCVQFSPHNSTSIAGIFDSGVIKKYDLRNPNQIDRKLNAHTGPGLTLQWHPELDYIASGGRDKQLQVWNMAPSNNEQRTPDFVINTAGAISKVSWSPIFTSGNIFNSQIATCFYNDDPCIQVWSLNRKYIPSYNIESHSNLVTGICWKDNNTILSGSKDKTLVQHDLTKIARRLDNLHTVSMDFSYHDLVFVNQNSSDYEKSWMNTQDAETTRSPPIHQTFSSDANLVSSSAQALASLNINSTPSSFLSSSSGQHPYNSTSPNMNAQERPSLLRNATHRPVIKRNLSNRQNTLVNQFLHSSPFLCPVEIPTSDNDAIFEFLSSHYLISIPDGMNLISVCQYNSSVAATGGHYRDSQTWKIISSSIEFAENSGDIQYGSAIGETRAGQMKEEHEGENKDTLKNFDSTRSNSEIDVGSLGSHSTNYFGGASLPRDNFASQANLIMSRSLSVEEYKREPVSKLTKASMNSETNENAIVDDEDDESVKDINSGTKQSKNHHTDSNGNHTVVPNDTKKLGATEKNHEVNNIHSSQKPIAINLKAKRSSFNHYPHEKISSSLSGSVQALSDDDANAYNSSLGKSPLSLVSTVSSSNRPNFGGIATNGNNNSSNTWKDITKNGLTTLPERVRLNSRVSSKSARSTLTKILKEDQSKLNRKDGDMNNGEADGEEAEDFDDGYPIVPWSPHVLISKAAKYGAHQGDIIMCATLALLFANHYQSRSISKYEAMDWIYSYHEILLRKGLFATAADVVKTSSVYYPIMKQKGQMETSIRTYCNNCYELIINESSKNKLKMGQDVDFGYWYCDKCKKILGRCCYCNELVKGMSVSLLECGHLAHFGCYKTWFLVERETCCPCCGYVVI</sequence>
<feature type="compositionally biased region" description="Polar residues" evidence="11">
    <location>
        <begin position="491"/>
        <end position="505"/>
    </location>
</feature>
<comment type="function">
    <text evidence="1">May be involved in a process influencing telomere capping.</text>
</comment>
<feature type="region of interest" description="Disordered" evidence="11">
    <location>
        <begin position="485"/>
        <end position="505"/>
    </location>
</feature>
<protein>
    <recommendedName>
        <fullName evidence="3">Restriction of telomere capping protein 1</fullName>
    </recommendedName>
</protein>
<keyword evidence="6" id="KW-0677">Repeat</keyword>
<dbReference type="InterPro" id="IPR036322">
    <property type="entry name" value="WD40_repeat_dom_sf"/>
</dbReference>
<dbReference type="PROSITE" id="PS00678">
    <property type="entry name" value="WD_REPEATS_1"/>
    <property type="match status" value="2"/>
</dbReference>
<evidence type="ECO:0000256" key="3">
    <source>
        <dbReference type="ARBA" id="ARBA00015098"/>
    </source>
</evidence>
<dbReference type="InterPro" id="IPR015943">
    <property type="entry name" value="WD40/YVTN_repeat-like_dom_sf"/>
</dbReference>
<dbReference type="Gene3D" id="2.130.10.10">
    <property type="entry name" value="YVTN repeat-like/Quinoprotein amine dehydrogenase"/>
    <property type="match status" value="2"/>
</dbReference>
<dbReference type="OrthoDB" id="60955at2759"/>
<dbReference type="GO" id="GO:0008270">
    <property type="term" value="F:zinc ion binding"/>
    <property type="evidence" value="ECO:0007669"/>
    <property type="project" value="UniProtKB-KW"/>
</dbReference>
<evidence type="ECO:0000313" key="14">
    <source>
        <dbReference type="Proteomes" id="UP000094236"/>
    </source>
</evidence>
<keyword evidence="8" id="KW-0862">Zinc</keyword>
<dbReference type="GO" id="GO:0005829">
    <property type="term" value="C:cytosol"/>
    <property type="evidence" value="ECO:0007669"/>
    <property type="project" value="TreeGrafter"/>
</dbReference>
<keyword evidence="4 10" id="KW-0853">WD repeat</keyword>
<feature type="region of interest" description="Disordered" evidence="11">
    <location>
        <begin position="624"/>
        <end position="645"/>
    </location>
</feature>
<dbReference type="GO" id="GO:0005774">
    <property type="term" value="C:vacuolar membrane"/>
    <property type="evidence" value="ECO:0007669"/>
    <property type="project" value="TreeGrafter"/>
</dbReference>
<evidence type="ECO:0000256" key="2">
    <source>
        <dbReference type="ARBA" id="ARBA00008863"/>
    </source>
</evidence>
<dbReference type="InterPro" id="IPR019775">
    <property type="entry name" value="WD40_repeat_CS"/>
</dbReference>
<evidence type="ECO:0000256" key="11">
    <source>
        <dbReference type="SAM" id="MobiDB-lite"/>
    </source>
</evidence>
<dbReference type="PROSITE" id="PS50089">
    <property type="entry name" value="ZF_RING_2"/>
    <property type="match status" value="1"/>
</dbReference>
<evidence type="ECO:0000256" key="9">
    <source>
        <dbReference type="PROSITE-ProRule" id="PRU00175"/>
    </source>
</evidence>
<dbReference type="InterPro" id="IPR001680">
    <property type="entry name" value="WD40_rpt"/>
</dbReference>
<evidence type="ECO:0000256" key="4">
    <source>
        <dbReference type="ARBA" id="ARBA00022574"/>
    </source>
</evidence>
<dbReference type="InterPro" id="IPR001841">
    <property type="entry name" value="Znf_RING"/>
</dbReference>
<accession>A0A1E4TTP3</accession>
<dbReference type="SMART" id="SM00320">
    <property type="entry name" value="WD40"/>
    <property type="match status" value="6"/>
</dbReference>
<dbReference type="Proteomes" id="UP000094236">
    <property type="component" value="Unassembled WGS sequence"/>
</dbReference>
<keyword evidence="7 9" id="KW-0863">Zinc-finger</keyword>
<feature type="compositionally biased region" description="Basic and acidic residues" evidence="11">
    <location>
        <begin position="625"/>
        <end position="639"/>
    </location>
</feature>